<dbReference type="InterPro" id="IPR036563">
    <property type="entry name" value="MoaE_sf"/>
</dbReference>
<evidence type="ECO:0000313" key="2">
    <source>
        <dbReference type="Proteomes" id="UP001219037"/>
    </source>
</evidence>
<accession>A0ABY8H762</accession>
<dbReference type="Gene3D" id="3.90.1170.40">
    <property type="entry name" value="Molybdopterin biosynthesis MoaE subunit"/>
    <property type="match status" value="1"/>
</dbReference>
<reference evidence="1 2" key="1">
    <citation type="submission" date="2023-04" db="EMBL/GenBank/DDBJ databases">
        <title>Funneling lignin-derived compounds into biodiesel using alkali-halophilic Citricoccus sp. P2.</title>
        <authorList>
            <person name="Luo C.-B."/>
        </authorList>
    </citation>
    <scope>NUCLEOTIDE SEQUENCE [LARGE SCALE GENOMIC DNA]</scope>
    <source>
        <strain evidence="1 2">P2</strain>
    </source>
</reference>
<proteinExistence type="predicted"/>
<dbReference type="InterPro" id="IPR003448">
    <property type="entry name" value="Mopterin_biosynth_MoaE"/>
</dbReference>
<dbReference type="SUPFAM" id="SSF54690">
    <property type="entry name" value="Molybdopterin synthase subunit MoaE"/>
    <property type="match status" value="1"/>
</dbReference>
<evidence type="ECO:0000313" key="1">
    <source>
        <dbReference type="EMBL" id="WFP16664.1"/>
    </source>
</evidence>
<keyword evidence="2" id="KW-1185">Reference proteome</keyword>
<dbReference type="CDD" id="cd00756">
    <property type="entry name" value="MoaE"/>
    <property type="match status" value="1"/>
</dbReference>
<dbReference type="Proteomes" id="UP001219037">
    <property type="component" value="Chromosome"/>
</dbReference>
<protein>
    <submittedName>
        <fullName evidence="1">Molybdenum cofactor biosynthesis protein MoaE</fullName>
    </submittedName>
</protein>
<name>A0ABY8H762_9MICC</name>
<sequence>MSDLPAPLARVGEDPIDEAAVRAAVEAPDCGALVLFHGVIRNHDGGESVRALDYSAHPQVGQFMERIVAEEQQRTGVRLAAWHRIGPLTVGDAALVAAAASAHRGEAFAAIEQLVERIKHEVPIWKRQHFEAGTSEWVGL</sequence>
<dbReference type="RefSeq" id="WP_278157762.1">
    <property type="nucleotide sequence ID" value="NZ_CP121252.1"/>
</dbReference>
<dbReference type="Pfam" id="PF02391">
    <property type="entry name" value="MoaE"/>
    <property type="match status" value="1"/>
</dbReference>
<gene>
    <name evidence="1" type="ORF">P8192_00625</name>
</gene>
<dbReference type="PANTHER" id="PTHR23404">
    <property type="entry name" value="MOLYBDOPTERIN SYNTHASE RELATED"/>
    <property type="match status" value="1"/>
</dbReference>
<organism evidence="1 2">
    <name type="scientific">Citricoccus muralis</name>
    <dbReference type="NCBI Taxonomy" id="169134"/>
    <lineage>
        <taxon>Bacteria</taxon>
        <taxon>Bacillati</taxon>
        <taxon>Actinomycetota</taxon>
        <taxon>Actinomycetes</taxon>
        <taxon>Micrococcales</taxon>
        <taxon>Micrococcaceae</taxon>
        <taxon>Citricoccus</taxon>
    </lineage>
</organism>
<dbReference type="EMBL" id="CP121252">
    <property type="protein sequence ID" value="WFP16664.1"/>
    <property type="molecule type" value="Genomic_DNA"/>
</dbReference>